<feature type="domain" description="DUF985" evidence="2">
    <location>
        <begin position="37"/>
        <end position="205"/>
    </location>
</feature>
<feature type="region of interest" description="Disordered" evidence="1">
    <location>
        <begin position="65"/>
        <end position="98"/>
    </location>
</feature>
<dbReference type="OrthoDB" id="6614653at2759"/>
<protein>
    <submittedName>
        <fullName evidence="3">LAMI_0G09252g1_1</fullName>
    </submittedName>
</protein>
<dbReference type="EMBL" id="LT598469">
    <property type="protein sequence ID" value="SCV01085.1"/>
    <property type="molecule type" value="Genomic_DNA"/>
</dbReference>
<dbReference type="PANTHER" id="PTHR33387">
    <property type="entry name" value="RMLC-LIKE JELLY ROLL FOLD PROTEIN"/>
    <property type="match status" value="1"/>
</dbReference>
<proteinExistence type="predicted"/>
<dbReference type="SUPFAM" id="SSF51182">
    <property type="entry name" value="RmlC-like cupins"/>
    <property type="match status" value="1"/>
</dbReference>
<gene>
    <name evidence="3" type="ORF">LAMI_0G09252G</name>
</gene>
<name>A0A1G4KA61_9SACH</name>
<feature type="compositionally biased region" description="Polar residues" evidence="1">
    <location>
        <begin position="66"/>
        <end position="98"/>
    </location>
</feature>
<dbReference type="Proteomes" id="UP000191024">
    <property type="component" value="Chromosome G"/>
</dbReference>
<dbReference type="Pfam" id="PF06172">
    <property type="entry name" value="Cupin_5"/>
    <property type="match status" value="1"/>
</dbReference>
<dbReference type="Gene3D" id="2.60.120.10">
    <property type="entry name" value="Jelly Rolls"/>
    <property type="match status" value="1"/>
</dbReference>
<dbReference type="InterPro" id="IPR011051">
    <property type="entry name" value="RmlC_Cupin_sf"/>
</dbReference>
<reference evidence="3 4" key="1">
    <citation type="submission" date="2016-03" db="EMBL/GenBank/DDBJ databases">
        <authorList>
            <person name="Devillers H."/>
        </authorList>
    </citation>
    <scope>NUCLEOTIDE SEQUENCE [LARGE SCALE GENOMIC DNA]</scope>
    <source>
        <strain evidence="3">CBS 11717</strain>
    </source>
</reference>
<evidence type="ECO:0000313" key="4">
    <source>
        <dbReference type="Proteomes" id="UP000191024"/>
    </source>
</evidence>
<dbReference type="PANTHER" id="PTHR33387:SF3">
    <property type="entry name" value="DUF985 DOMAIN-CONTAINING PROTEIN"/>
    <property type="match status" value="1"/>
</dbReference>
<organism evidence="3 4">
    <name type="scientific">Lachancea mirantina</name>
    <dbReference type="NCBI Taxonomy" id="1230905"/>
    <lineage>
        <taxon>Eukaryota</taxon>
        <taxon>Fungi</taxon>
        <taxon>Dikarya</taxon>
        <taxon>Ascomycota</taxon>
        <taxon>Saccharomycotina</taxon>
        <taxon>Saccharomycetes</taxon>
        <taxon>Saccharomycetales</taxon>
        <taxon>Saccharomycetaceae</taxon>
        <taxon>Lachancea</taxon>
    </lineage>
</organism>
<dbReference type="InterPro" id="IPR009327">
    <property type="entry name" value="Cupin_DUF985"/>
</dbReference>
<dbReference type="InterPro" id="IPR014710">
    <property type="entry name" value="RmlC-like_jellyroll"/>
</dbReference>
<dbReference type="CDD" id="cd06121">
    <property type="entry name" value="cupin_YML079wp"/>
    <property type="match status" value="1"/>
</dbReference>
<keyword evidence="4" id="KW-1185">Reference proteome</keyword>
<evidence type="ECO:0000256" key="1">
    <source>
        <dbReference type="SAM" id="MobiDB-lite"/>
    </source>
</evidence>
<sequence length="229" mass="25214">MVAELFKSATVDAAPSSPIEFPNLVHFPAAQPGTELQKIIDELGLIKHIEGGYFKETDRSPFVANFGSSKQDAPETSTSVSNASAEQKSQMPTDSQLPVYTDSRHYHTLIYYLLTPDAPMSKMIMNTSRNIHILQRGRGQYVLVYPDGTVKSFKVGFDTSKGEVSQWVVPGGVYKASFLLPNKEFNNGLLISEVVVPGFEYSDFQQISSKDELESYVGPETANILGPLL</sequence>
<dbReference type="AlphaFoldDB" id="A0A1G4KA61"/>
<accession>A0A1G4KA61</accession>
<dbReference type="InterPro" id="IPR039935">
    <property type="entry name" value="YML079W-like"/>
</dbReference>
<evidence type="ECO:0000259" key="2">
    <source>
        <dbReference type="Pfam" id="PF06172"/>
    </source>
</evidence>
<evidence type="ECO:0000313" key="3">
    <source>
        <dbReference type="EMBL" id="SCV01085.1"/>
    </source>
</evidence>